<feature type="transmembrane region" description="Helical" evidence="1">
    <location>
        <begin position="178"/>
        <end position="198"/>
    </location>
</feature>
<keyword evidence="1" id="KW-0472">Membrane</keyword>
<feature type="transmembrane region" description="Helical" evidence="1">
    <location>
        <begin position="226"/>
        <end position="253"/>
    </location>
</feature>
<feature type="transmembrane region" description="Helical" evidence="1">
    <location>
        <begin position="343"/>
        <end position="371"/>
    </location>
</feature>
<feature type="transmembrane region" description="Helical" evidence="1">
    <location>
        <begin position="122"/>
        <end position="139"/>
    </location>
</feature>
<gene>
    <name evidence="2" type="ORF">NNL39_09980</name>
</gene>
<dbReference type="Proteomes" id="UP001060039">
    <property type="component" value="Chromosome"/>
</dbReference>
<feature type="transmembrane region" description="Helical" evidence="1">
    <location>
        <begin position="477"/>
        <end position="493"/>
    </location>
</feature>
<dbReference type="RefSeq" id="WP_255159134.1">
    <property type="nucleotide sequence ID" value="NZ_CP101497.1"/>
</dbReference>
<protein>
    <submittedName>
        <fullName evidence="2">Uncharacterized protein</fullName>
    </submittedName>
</protein>
<name>A0ABY5FUS2_9MICO</name>
<feature type="transmembrane region" description="Helical" evidence="1">
    <location>
        <begin position="265"/>
        <end position="285"/>
    </location>
</feature>
<feature type="transmembrane region" description="Helical" evidence="1">
    <location>
        <begin position="391"/>
        <end position="411"/>
    </location>
</feature>
<keyword evidence="3" id="KW-1185">Reference proteome</keyword>
<feature type="transmembrane region" description="Helical" evidence="1">
    <location>
        <begin position="450"/>
        <end position="468"/>
    </location>
</feature>
<feature type="transmembrane region" description="Helical" evidence="1">
    <location>
        <begin position="499"/>
        <end position="520"/>
    </location>
</feature>
<feature type="transmembrane region" description="Helical" evidence="1">
    <location>
        <begin position="50"/>
        <end position="74"/>
    </location>
</feature>
<keyword evidence="1" id="KW-1133">Transmembrane helix</keyword>
<reference evidence="2" key="1">
    <citation type="submission" date="2022-07" db="EMBL/GenBank/DDBJ databases">
        <title>Taxonomic analysis of Microcella humidisoli nov. sp., isolated from riverside soil.</title>
        <authorList>
            <person name="Molina K.M."/>
            <person name="Kim S.B."/>
        </authorList>
    </citation>
    <scope>NUCLEOTIDE SEQUENCE</scope>
    <source>
        <strain evidence="2">MMS21-STM10</strain>
    </source>
</reference>
<proteinExistence type="predicted"/>
<evidence type="ECO:0000313" key="2">
    <source>
        <dbReference type="EMBL" id="UTT61993.1"/>
    </source>
</evidence>
<keyword evidence="1" id="KW-0812">Transmembrane</keyword>
<sequence>MSAEGMTALSPPRSRTMSRIATGARTLWRGIIVDPIRRGRLRDTDSPRGLGPIVVVGVVAFCLAVALILGAPLVRSISPLTVSVGSIVLSLPRLLLPTIFWLVILSLALMQTAALHTRRRTTVVLTIMTSLVLLFIGSLDLGADGAGGVSITPGKIVSMLAVVGIILLVVLRRRSVFAWWEFPLVLAITGLSTVVSLGRSAAQAAPFGLDFGPTTASLVMSSLGQLAVPAALAAGVAVAEFAIGASTTAVAAVHRPLENARRRGVLRSVSLVLIIAFVLVALWRVIELALGLATGSGVVVEVRDLPLSIGIVLAIAGLWWGIARARRSSATRIDDVMSRLDDAGLPVAAALSITLAPVVVLLLAAQVVTAWGADGAAVGVVFVIADALRGTVALTIVRGAVGIALIVIAFVLARRGARGLPELLAAIGLFALLSVLPALVSAPLTWSSPALAVVIALGTLTLAVVLAVRRRLDARRIALLTVALLLSAAAAWRDVLADPLSAVIGASGIALVLFGFVWGFVTDADITHGESAAYPRPARVMLFLANAVFGVTVLAFGTLARDLGAAIDLDAFAQFGDELLGTALILAAVMAVWATATARDSADSRPEAPTVAA</sequence>
<organism evidence="2 3">
    <name type="scientific">Microcella humidisoli</name>
    <dbReference type="NCBI Taxonomy" id="2963406"/>
    <lineage>
        <taxon>Bacteria</taxon>
        <taxon>Bacillati</taxon>
        <taxon>Actinomycetota</taxon>
        <taxon>Actinomycetes</taxon>
        <taxon>Micrococcales</taxon>
        <taxon>Microbacteriaceae</taxon>
        <taxon>Microcella</taxon>
    </lineage>
</organism>
<feature type="transmembrane region" description="Helical" evidence="1">
    <location>
        <begin position="540"/>
        <end position="559"/>
    </location>
</feature>
<evidence type="ECO:0000313" key="3">
    <source>
        <dbReference type="Proteomes" id="UP001060039"/>
    </source>
</evidence>
<evidence type="ECO:0000256" key="1">
    <source>
        <dbReference type="SAM" id="Phobius"/>
    </source>
</evidence>
<feature type="transmembrane region" description="Helical" evidence="1">
    <location>
        <begin position="579"/>
        <end position="596"/>
    </location>
</feature>
<accession>A0ABY5FUS2</accession>
<feature type="transmembrane region" description="Helical" evidence="1">
    <location>
        <begin position="94"/>
        <end position="115"/>
    </location>
</feature>
<feature type="transmembrane region" description="Helical" evidence="1">
    <location>
        <begin position="423"/>
        <end position="444"/>
    </location>
</feature>
<dbReference type="EMBL" id="CP101497">
    <property type="protein sequence ID" value="UTT61993.1"/>
    <property type="molecule type" value="Genomic_DNA"/>
</dbReference>
<feature type="transmembrane region" description="Helical" evidence="1">
    <location>
        <begin position="305"/>
        <end position="322"/>
    </location>
</feature>
<feature type="transmembrane region" description="Helical" evidence="1">
    <location>
        <begin position="151"/>
        <end position="171"/>
    </location>
</feature>